<evidence type="ECO:0000256" key="3">
    <source>
        <dbReference type="ARBA" id="ARBA00022475"/>
    </source>
</evidence>
<feature type="coiled-coil region" evidence="7">
    <location>
        <begin position="65"/>
        <end position="99"/>
    </location>
</feature>
<dbReference type="EMBL" id="UINC01025264">
    <property type="protein sequence ID" value="SVB00516.1"/>
    <property type="molecule type" value="Genomic_DNA"/>
</dbReference>
<evidence type="ECO:0000256" key="6">
    <source>
        <dbReference type="ARBA" id="ARBA00023136"/>
    </source>
</evidence>
<dbReference type="InterPro" id="IPR050790">
    <property type="entry name" value="ExbB/TolQ_transport"/>
</dbReference>
<evidence type="ECO:0000256" key="7">
    <source>
        <dbReference type="SAM" id="Coils"/>
    </source>
</evidence>
<evidence type="ECO:0000313" key="10">
    <source>
        <dbReference type="EMBL" id="SVB00516.1"/>
    </source>
</evidence>
<evidence type="ECO:0000259" key="9">
    <source>
        <dbReference type="Pfam" id="PF01618"/>
    </source>
</evidence>
<comment type="similarity">
    <text evidence="2">Belongs to the ExbB/TolQ family.</text>
</comment>
<evidence type="ECO:0000256" key="8">
    <source>
        <dbReference type="SAM" id="Phobius"/>
    </source>
</evidence>
<organism evidence="10">
    <name type="scientific">marine metagenome</name>
    <dbReference type="NCBI Taxonomy" id="408172"/>
    <lineage>
        <taxon>unclassified sequences</taxon>
        <taxon>metagenomes</taxon>
        <taxon>ecological metagenomes</taxon>
    </lineage>
</organism>
<name>A0A382AG84_9ZZZZ</name>
<evidence type="ECO:0000256" key="5">
    <source>
        <dbReference type="ARBA" id="ARBA00022989"/>
    </source>
</evidence>
<dbReference type="InterPro" id="IPR017270">
    <property type="entry name" value="MotA/TolQ/ExbB-rel"/>
</dbReference>
<reference evidence="10" key="1">
    <citation type="submission" date="2018-05" db="EMBL/GenBank/DDBJ databases">
        <authorList>
            <person name="Lanie J.A."/>
            <person name="Ng W.-L."/>
            <person name="Kazmierczak K.M."/>
            <person name="Andrzejewski T.M."/>
            <person name="Davidsen T.M."/>
            <person name="Wayne K.J."/>
            <person name="Tettelin H."/>
            <person name="Glass J.I."/>
            <person name="Rusch D."/>
            <person name="Podicherti R."/>
            <person name="Tsui H.-C.T."/>
            <person name="Winkler M.E."/>
        </authorList>
    </citation>
    <scope>NUCLEOTIDE SEQUENCE</scope>
</reference>
<feature type="domain" description="MotA/TolQ/ExbB proton channel" evidence="9">
    <location>
        <begin position="324"/>
        <end position="441"/>
    </location>
</feature>
<proteinExistence type="inferred from homology"/>
<keyword evidence="3" id="KW-1003">Cell membrane</keyword>
<accession>A0A382AG84</accession>
<dbReference type="PANTHER" id="PTHR30625">
    <property type="entry name" value="PROTEIN TOLQ"/>
    <property type="match status" value="1"/>
</dbReference>
<dbReference type="PIRSF" id="PIRSF037714">
    <property type="entry name" value="TolR"/>
    <property type="match status" value="1"/>
</dbReference>
<feature type="non-terminal residue" evidence="10">
    <location>
        <position position="457"/>
    </location>
</feature>
<evidence type="ECO:0000256" key="4">
    <source>
        <dbReference type="ARBA" id="ARBA00022692"/>
    </source>
</evidence>
<evidence type="ECO:0000256" key="1">
    <source>
        <dbReference type="ARBA" id="ARBA00004651"/>
    </source>
</evidence>
<comment type="subcellular location">
    <subcellularLocation>
        <location evidence="1">Cell membrane</location>
        <topology evidence="1">Multi-pass membrane protein</topology>
    </subcellularLocation>
</comment>
<keyword evidence="7" id="KW-0175">Coiled coil</keyword>
<keyword evidence="4 8" id="KW-0812">Transmembrane</keyword>
<keyword evidence="6 8" id="KW-0472">Membrane</keyword>
<dbReference type="AlphaFoldDB" id="A0A382AG84"/>
<dbReference type="GO" id="GO:0017038">
    <property type="term" value="P:protein import"/>
    <property type="evidence" value="ECO:0007669"/>
    <property type="project" value="TreeGrafter"/>
</dbReference>
<gene>
    <name evidence="10" type="ORF">METZ01_LOCUS153370</name>
</gene>
<dbReference type="InterPro" id="IPR002898">
    <property type="entry name" value="MotA_ExbB_proton_chnl"/>
</dbReference>
<keyword evidence="5 8" id="KW-1133">Transmembrane helix</keyword>
<dbReference type="PANTHER" id="PTHR30625:SF11">
    <property type="entry name" value="MOTA_TOLQ_EXBB PROTON CHANNEL DOMAIN-CONTAINING PROTEIN"/>
    <property type="match status" value="1"/>
</dbReference>
<feature type="transmembrane region" description="Helical" evidence="8">
    <location>
        <begin position="280"/>
        <end position="298"/>
    </location>
</feature>
<dbReference type="Pfam" id="PF01618">
    <property type="entry name" value="MotA_ExbB"/>
    <property type="match status" value="1"/>
</dbReference>
<evidence type="ECO:0000256" key="2">
    <source>
        <dbReference type="ARBA" id="ARBA00010442"/>
    </source>
</evidence>
<sequence length="457" mass="49617">MLLSFVSSFSIFAAEEEVVEEEIKSPSTPQQLLEVVRQGQFADSTEQRNRESRFNAEKNKQTTLLANAKATRARLERIAAQLEKTFEANEDLLIVAEEQLKERLGSLTEIFGHLAGTATEARNIFEQSLTAAQFGKDREAFLTGIAVKMGEGIRLPSISELERLWFELQREINASGEVVKFTSDVIATDGTVEETQVVRVGNFNAVTDGQYLSYAASRGMYEELPAQPAGRYTGTASDVFDEDKFPVQFAVDPTGPQGGSYLANLISMPGFFGRVQNGGIIGYIIIIVGLGGVGLFIMRVRLLMGIREAVTSQISSSSISEGNPLGRVLKVAEDNPKADIETLELKMAEQILAERPPIEGLNWLIKLISVVAPLGGLFGTIVGMIETFSMITLFGTGDPKTMASGISIALSTTWLGLMVAIPLTFMYAIVYNISKGILGTIEEQSTGMAAQRSEGKS</sequence>
<feature type="transmembrane region" description="Helical" evidence="8">
    <location>
        <begin position="405"/>
        <end position="430"/>
    </location>
</feature>
<feature type="transmembrane region" description="Helical" evidence="8">
    <location>
        <begin position="363"/>
        <end position="385"/>
    </location>
</feature>
<dbReference type="GO" id="GO:0005886">
    <property type="term" value="C:plasma membrane"/>
    <property type="evidence" value="ECO:0007669"/>
    <property type="project" value="UniProtKB-SubCell"/>
</dbReference>
<protein>
    <recommendedName>
        <fullName evidence="9">MotA/TolQ/ExbB proton channel domain-containing protein</fullName>
    </recommendedName>
</protein>